<evidence type="ECO:0000313" key="2">
    <source>
        <dbReference type="Proteomes" id="UP001549036"/>
    </source>
</evidence>
<dbReference type="Proteomes" id="UP001549036">
    <property type="component" value="Unassembled WGS sequence"/>
</dbReference>
<accession>A0ABV2I6X2</accession>
<proteinExistence type="predicted"/>
<name>A0ABV2I6X2_9HYPH</name>
<keyword evidence="2" id="KW-1185">Reference proteome</keyword>
<gene>
    <name evidence="1" type="ORF">ABID26_007474</name>
</gene>
<sequence>MIRSSACQPWRADQPGFLPESAATNAVSYTTS</sequence>
<dbReference type="EMBL" id="JBEPLM010000044">
    <property type="protein sequence ID" value="MET3598042.1"/>
    <property type="molecule type" value="Genomic_DNA"/>
</dbReference>
<protein>
    <submittedName>
        <fullName evidence="1">Uncharacterized protein</fullName>
    </submittedName>
</protein>
<evidence type="ECO:0000313" key="1">
    <source>
        <dbReference type="EMBL" id="MET3598042.1"/>
    </source>
</evidence>
<comment type="caution">
    <text evidence="1">The sequence shown here is derived from an EMBL/GenBank/DDBJ whole genome shotgun (WGS) entry which is preliminary data.</text>
</comment>
<reference evidence="1 2" key="1">
    <citation type="submission" date="2024-06" db="EMBL/GenBank/DDBJ databases">
        <title>Genomic Encyclopedia of Type Strains, Phase IV (KMG-IV): sequencing the most valuable type-strain genomes for metagenomic binning, comparative biology and taxonomic classification.</title>
        <authorList>
            <person name="Goeker M."/>
        </authorList>
    </citation>
    <scope>NUCLEOTIDE SEQUENCE [LARGE SCALE GENOMIC DNA]</scope>
    <source>
        <strain evidence="1 2">DSM 29846</strain>
    </source>
</reference>
<organism evidence="1 2">
    <name type="scientific">Mesorhizobium shonense</name>
    <dbReference type="NCBI Taxonomy" id="1209948"/>
    <lineage>
        <taxon>Bacteria</taxon>
        <taxon>Pseudomonadati</taxon>
        <taxon>Pseudomonadota</taxon>
        <taxon>Alphaproteobacteria</taxon>
        <taxon>Hyphomicrobiales</taxon>
        <taxon>Phyllobacteriaceae</taxon>
        <taxon>Mesorhizobium</taxon>
    </lineage>
</organism>